<proteinExistence type="predicted"/>
<evidence type="ECO:0000313" key="2">
    <source>
        <dbReference type="Proteomes" id="UP000324222"/>
    </source>
</evidence>
<dbReference type="EMBL" id="VSRR010005990">
    <property type="protein sequence ID" value="MPC43785.1"/>
    <property type="molecule type" value="Genomic_DNA"/>
</dbReference>
<evidence type="ECO:0000313" key="1">
    <source>
        <dbReference type="EMBL" id="MPC43785.1"/>
    </source>
</evidence>
<dbReference type="AlphaFoldDB" id="A0A5B7FE51"/>
<gene>
    <name evidence="1" type="ORF">E2C01_037437</name>
</gene>
<sequence>MVVGAWCLQGHYPIPVFCGTERARCLRGEPVTQQTLPKFLRASRCLAESLGRLKDLKNLFIS</sequence>
<dbReference type="Proteomes" id="UP000324222">
    <property type="component" value="Unassembled WGS sequence"/>
</dbReference>
<protein>
    <submittedName>
        <fullName evidence="1">Uncharacterized protein</fullName>
    </submittedName>
</protein>
<organism evidence="1 2">
    <name type="scientific">Portunus trituberculatus</name>
    <name type="common">Swimming crab</name>
    <name type="synonym">Neptunus trituberculatus</name>
    <dbReference type="NCBI Taxonomy" id="210409"/>
    <lineage>
        <taxon>Eukaryota</taxon>
        <taxon>Metazoa</taxon>
        <taxon>Ecdysozoa</taxon>
        <taxon>Arthropoda</taxon>
        <taxon>Crustacea</taxon>
        <taxon>Multicrustacea</taxon>
        <taxon>Malacostraca</taxon>
        <taxon>Eumalacostraca</taxon>
        <taxon>Eucarida</taxon>
        <taxon>Decapoda</taxon>
        <taxon>Pleocyemata</taxon>
        <taxon>Brachyura</taxon>
        <taxon>Eubrachyura</taxon>
        <taxon>Portunoidea</taxon>
        <taxon>Portunidae</taxon>
        <taxon>Portuninae</taxon>
        <taxon>Portunus</taxon>
    </lineage>
</organism>
<accession>A0A5B7FE51</accession>
<keyword evidence="2" id="KW-1185">Reference proteome</keyword>
<name>A0A5B7FE51_PORTR</name>
<reference evidence="1 2" key="1">
    <citation type="submission" date="2019-05" db="EMBL/GenBank/DDBJ databases">
        <title>Another draft genome of Portunus trituberculatus and its Hox gene families provides insights of decapod evolution.</title>
        <authorList>
            <person name="Jeong J.-H."/>
            <person name="Song I."/>
            <person name="Kim S."/>
            <person name="Choi T."/>
            <person name="Kim D."/>
            <person name="Ryu S."/>
            <person name="Kim W."/>
        </authorList>
    </citation>
    <scope>NUCLEOTIDE SEQUENCE [LARGE SCALE GENOMIC DNA]</scope>
    <source>
        <tissue evidence="1">Muscle</tissue>
    </source>
</reference>
<comment type="caution">
    <text evidence="1">The sequence shown here is derived from an EMBL/GenBank/DDBJ whole genome shotgun (WGS) entry which is preliminary data.</text>
</comment>